<evidence type="ECO:0000256" key="7">
    <source>
        <dbReference type="SAM" id="Phobius"/>
    </source>
</evidence>
<evidence type="ECO:0000313" key="9">
    <source>
        <dbReference type="Proteomes" id="UP000029538"/>
    </source>
</evidence>
<evidence type="ECO:0000256" key="5">
    <source>
        <dbReference type="ARBA" id="ARBA00022989"/>
    </source>
</evidence>
<feature type="transmembrane region" description="Helical" evidence="7">
    <location>
        <begin position="171"/>
        <end position="192"/>
    </location>
</feature>
<dbReference type="AlphaFoldDB" id="A0A096BWJ8"/>
<keyword evidence="4 7" id="KW-0812">Transmembrane</keyword>
<dbReference type="GO" id="GO:0005886">
    <property type="term" value="C:plasma membrane"/>
    <property type="evidence" value="ECO:0007669"/>
    <property type="project" value="UniProtKB-SubCell"/>
</dbReference>
<feature type="transmembrane region" description="Helical" evidence="7">
    <location>
        <begin position="80"/>
        <end position="103"/>
    </location>
</feature>
<evidence type="ECO:0000256" key="3">
    <source>
        <dbReference type="ARBA" id="ARBA00022475"/>
    </source>
</evidence>
<feature type="transmembrane region" description="Helical" evidence="7">
    <location>
        <begin position="148"/>
        <end position="165"/>
    </location>
</feature>
<evidence type="ECO:0000256" key="2">
    <source>
        <dbReference type="ARBA" id="ARBA00007430"/>
    </source>
</evidence>
<dbReference type="PANTHER" id="PTHR30250">
    <property type="entry name" value="PST FAMILY PREDICTED COLANIC ACID TRANSPORTER"/>
    <property type="match status" value="1"/>
</dbReference>
<feature type="transmembrane region" description="Helical" evidence="7">
    <location>
        <begin position="291"/>
        <end position="311"/>
    </location>
</feature>
<sequence>MESLKQKTKSGLLWSSIERFSNQGVQFVFSIILARILLPSDYGIIAMLSIFFAVAQTFIDSGFSNALIRKPDRTEKDNSTAFYFNVIIGLVSYIVLFLIAPFVADFYKQPILSPILRVSALSVIFNSLCIVQQALLTIEVDFKSQAKITLTSSVITGVLGVFLAYKGYGVWALVFQGVASQFLRMILFWIITKWKPCEKFSKDSFSYLFGYGSKLLASGLLETIYSNLYPIIIGKFFMPAQLGLFSRAQGLATLPSSNITGILQRVTFPILSLIQEDDERLRENYRKFLRMSAYVVFPLMMLFLSIASPLVRILLTSKWDDCVIYLQILCFAMMWHPIHAINLNLLQVKGRSDLFLRLEIIKKIIGVSIMVIAIPFGIKAMCFGLAGSSLISLFINIYYTGKLINLGYTKQFKDLFPI</sequence>
<protein>
    <submittedName>
        <fullName evidence="8">Lipopolysaccharide biosynthesis protein</fullName>
    </submittedName>
</protein>
<dbReference type="CDD" id="cd13127">
    <property type="entry name" value="MATE_tuaB_like"/>
    <property type="match status" value="1"/>
</dbReference>
<dbReference type="PANTHER" id="PTHR30250:SF10">
    <property type="entry name" value="LIPOPOLYSACCHARIDE BIOSYNTHESIS PROTEIN WZXC"/>
    <property type="match status" value="1"/>
</dbReference>
<comment type="similarity">
    <text evidence="2">Belongs to the polysaccharide synthase family.</text>
</comment>
<name>A0A096BWJ8_9BACT</name>
<keyword evidence="5 7" id="KW-1133">Transmembrane helix</keyword>
<dbReference type="RefSeq" id="WP_036884526.1">
    <property type="nucleotide sequence ID" value="NZ_JRNR01000116.1"/>
</dbReference>
<reference evidence="8 9" key="1">
    <citation type="submission" date="2014-07" db="EMBL/GenBank/DDBJ databases">
        <authorList>
            <person name="McCorrison J."/>
            <person name="Sanka R."/>
            <person name="Torralba M."/>
            <person name="Gillis M."/>
            <person name="Haft D.H."/>
            <person name="Methe B."/>
            <person name="Sutton G."/>
            <person name="Nelson K.E."/>
        </authorList>
    </citation>
    <scope>NUCLEOTIDE SEQUENCE [LARGE SCALE GENOMIC DNA]</scope>
    <source>
        <strain evidence="8 9">DNF00882</strain>
    </source>
</reference>
<feature type="transmembrane region" description="Helical" evidence="7">
    <location>
        <begin position="323"/>
        <end position="346"/>
    </location>
</feature>
<evidence type="ECO:0000256" key="6">
    <source>
        <dbReference type="ARBA" id="ARBA00023136"/>
    </source>
</evidence>
<feature type="transmembrane region" description="Helical" evidence="7">
    <location>
        <begin position="115"/>
        <end position="136"/>
    </location>
</feature>
<dbReference type="Pfam" id="PF13440">
    <property type="entry name" value="Polysacc_synt_3"/>
    <property type="match status" value="1"/>
</dbReference>
<proteinExistence type="inferred from homology"/>
<keyword evidence="6 7" id="KW-0472">Membrane</keyword>
<organism evidence="8 9">
    <name type="scientific">Prevotella disiens DNF00882</name>
    <dbReference type="NCBI Taxonomy" id="1401075"/>
    <lineage>
        <taxon>Bacteria</taxon>
        <taxon>Pseudomonadati</taxon>
        <taxon>Bacteroidota</taxon>
        <taxon>Bacteroidia</taxon>
        <taxon>Bacteroidales</taxon>
        <taxon>Prevotellaceae</taxon>
        <taxon>Prevotella</taxon>
    </lineage>
</organism>
<feature type="transmembrane region" description="Helical" evidence="7">
    <location>
        <begin position="367"/>
        <end position="399"/>
    </location>
</feature>
<evidence type="ECO:0000313" key="8">
    <source>
        <dbReference type="EMBL" id="KGF47102.1"/>
    </source>
</evidence>
<evidence type="ECO:0000256" key="4">
    <source>
        <dbReference type="ARBA" id="ARBA00022692"/>
    </source>
</evidence>
<gene>
    <name evidence="8" type="ORF">HMPREF0654_10255</name>
</gene>
<evidence type="ECO:0000256" key="1">
    <source>
        <dbReference type="ARBA" id="ARBA00004651"/>
    </source>
</evidence>
<comment type="caution">
    <text evidence="8">The sequence shown here is derived from an EMBL/GenBank/DDBJ whole genome shotgun (WGS) entry which is preliminary data.</text>
</comment>
<accession>A0A096BWJ8</accession>
<comment type="subcellular location">
    <subcellularLocation>
        <location evidence="1">Cell membrane</location>
        <topology evidence="1">Multi-pass membrane protein</topology>
    </subcellularLocation>
</comment>
<keyword evidence="3" id="KW-1003">Cell membrane</keyword>
<feature type="non-terminal residue" evidence="8">
    <location>
        <position position="418"/>
    </location>
</feature>
<dbReference type="Proteomes" id="UP000029538">
    <property type="component" value="Unassembled WGS sequence"/>
</dbReference>
<dbReference type="EMBL" id="JRNR01000116">
    <property type="protein sequence ID" value="KGF47102.1"/>
    <property type="molecule type" value="Genomic_DNA"/>
</dbReference>
<dbReference type="InterPro" id="IPR050833">
    <property type="entry name" value="Poly_Biosynth_Transport"/>
</dbReference>